<name>A0ABY4ZPG8_9CAUL</name>
<dbReference type="Proteomes" id="UP001057520">
    <property type="component" value="Chromosome"/>
</dbReference>
<proteinExistence type="predicted"/>
<protein>
    <recommendedName>
        <fullName evidence="3">DUF1640 domain-containing protein</fullName>
    </recommendedName>
</protein>
<accession>A0ABY4ZPG8</accession>
<reference evidence="1 2" key="1">
    <citation type="submission" date="2022-04" db="EMBL/GenBank/DDBJ databases">
        <title>Genome sequence of soybean root-associated Caulobacter segnis RL271.</title>
        <authorList>
            <person name="Longley R."/>
            <person name="Bonito G."/>
            <person name="Trigodet F."/>
            <person name="Crosson S."/>
            <person name="Fiebig A."/>
        </authorList>
    </citation>
    <scope>NUCLEOTIDE SEQUENCE [LARGE SCALE GENOMIC DNA]</scope>
    <source>
        <strain evidence="1 2">RL271</strain>
    </source>
</reference>
<organism evidence="1 2">
    <name type="scientific">Caulobacter segnis</name>
    <dbReference type="NCBI Taxonomy" id="88688"/>
    <lineage>
        <taxon>Bacteria</taxon>
        <taxon>Pseudomonadati</taxon>
        <taxon>Pseudomonadota</taxon>
        <taxon>Alphaproteobacteria</taxon>
        <taxon>Caulobacterales</taxon>
        <taxon>Caulobacteraceae</taxon>
        <taxon>Caulobacter</taxon>
    </lineage>
</organism>
<gene>
    <name evidence="1" type="ORF">MZV50_16890</name>
</gene>
<sequence length="114" mass="12481">MNTAGFDSLSASKRLREAGLEEHVAEAIVEIVRQTSSMPDIGHLATKDDLRQFATKDDLKQLEMGTKADFQEAKLTIAQLEVRLSEKIRLQGWSLLGGMALLLALNTAMAKLIG</sequence>
<evidence type="ECO:0000313" key="1">
    <source>
        <dbReference type="EMBL" id="USQ94269.1"/>
    </source>
</evidence>
<dbReference type="EMBL" id="CP096040">
    <property type="protein sequence ID" value="USQ94269.1"/>
    <property type="molecule type" value="Genomic_DNA"/>
</dbReference>
<evidence type="ECO:0000313" key="2">
    <source>
        <dbReference type="Proteomes" id="UP001057520"/>
    </source>
</evidence>
<keyword evidence="2" id="KW-1185">Reference proteome</keyword>
<evidence type="ECO:0008006" key="3">
    <source>
        <dbReference type="Google" id="ProtNLM"/>
    </source>
</evidence>